<feature type="domain" description="N-acetyltransferase" evidence="3">
    <location>
        <begin position="2"/>
        <end position="160"/>
    </location>
</feature>
<evidence type="ECO:0000256" key="2">
    <source>
        <dbReference type="ARBA" id="ARBA00023315"/>
    </source>
</evidence>
<dbReference type="PANTHER" id="PTHR42919">
    <property type="entry name" value="N-ALPHA-ACETYLTRANSFERASE"/>
    <property type="match status" value="1"/>
</dbReference>
<evidence type="ECO:0000313" key="5">
    <source>
        <dbReference type="Proteomes" id="UP001431131"/>
    </source>
</evidence>
<dbReference type="InterPro" id="IPR000182">
    <property type="entry name" value="GNAT_dom"/>
</dbReference>
<dbReference type="AlphaFoldDB" id="A0AAW5E4I2"/>
<keyword evidence="5" id="KW-1185">Reference proteome</keyword>
<organism evidence="4 5">
    <name type="scientific">Fredinandcohnia quinoae</name>
    <dbReference type="NCBI Taxonomy" id="2918902"/>
    <lineage>
        <taxon>Bacteria</taxon>
        <taxon>Bacillati</taxon>
        <taxon>Bacillota</taxon>
        <taxon>Bacilli</taxon>
        <taxon>Bacillales</taxon>
        <taxon>Bacillaceae</taxon>
        <taxon>Fredinandcohnia</taxon>
    </lineage>
</organism>
<dbReference type="GO" id="GO:0016747">
    <property type="term" value="F:acyltransferase activity, transferring groups other than amino-acyl groups"/>
    <property type="evidence" value="ECO:0007669"/>
    <property type="project" value="InterPro"/>
</dbReference>
<protein>
    <submittedName>
        <fullName evidence="4">GNAT family N-acetyltransferase</fullName>
    </submittedName>
</protein>
<dbReference type="Gene3D" id="3.40.630.30">
    <property type="match status" value="1"/>
</dbReference>
<dbReference type="InterPro" id="IPR051556">
    <property type="entry name" value="N-term/lysine_N-AcTrnsfr"/>
</dbReference>
<keyword evidence="1" id="KW-0808">Transferase</keyword>
<dbReference type="SUPFAM" id="SSF55729">
    <property type="entry name" value="Acyl-CoA N-acyltransferases (Nat)"/>
    <property type="match status" value="1"/>
</dbReference>
<dbReference type="EMBL" id="JAKTTI010000022">
    <property type="protein sequence ID" value="MCH1626459.1"/>
    <property type="molecule type" value="Genomic_DNA"/>
</dbReference>
<dbReference type="InterPro" id="IPR016181">
    <property type="entry name" value="Acyl_CoA_acyltransferase"/>
</dbReference>
<dbReference type="PROSITE" id="PS51186">
    <property type="entry name" value="GNAT"/>
    <property type="match status" value="1"/>
</dbReference>
<dbReference type="Proteomes" id="UP001431131">
    <property type="component" value="Unassembled WGS sequence"/>
</dbReference>
<dbReference type="Pfam" id="PF00583">
    <property type="entry name" value="Acetyltransf_1"/>
    <property type="match status" value="1"/>
</dbReference>
<reference evidence="4" key="1">
    <citation type="submission" date="2022-02" db="EMBL/GenBank/DDBJ databases">
        <title>Fredinandcohnia quinoae sp. nov. isolated from Chenopodium quinoa seeds.</title>
        <authorList>
            <person name="Saati-Santamaria Z."/>
            <person name="Flores-Felix J.D."/>
            <person name="Igual J.M."/>
            <person name="Velazquez E."/>
            <person name="Garcia-Fraile P."/>
            <person name="Martinez-Molina E."/>
        </authorList>
    </citation>
    <scope>NUCLEOTIDE SEQUENCE</scope>
    <source>
        <strain evidence="4">SECRCQ15</strain>
    </source>
</reference>
<sequence>MITIRTLVDGEIEFLTDMMYESIHIPNDKPAKEILLNQPGLKKYNEGWGRKGDRALIAVNDKNEALGAVWYRLFNEQNKGYGYIDSFTPELGIAISKAARGMGVGTKLMNAIIQQAEEDGFKALSLSVDPTNLEAVHVYKKIGFKDYGMSGTSITMVYQL</sequence>
<keyword evidence="2" id="KW-0012">Acyltransferase</keyword>
<name>A0AAW5E4I2_9BACI</name>
<evidence type="ECO:0000259" key="3">
    <source>
        <dbReference type="PROSITE" id="PS51186"/>
    </source>
</evidence>
<proteinExistence type="predicted"/>
<dbReference type="CDD" id="cd04301">
    <property type="entry name" value="NAT_SF"/>
    <property type="match status" value="1"/>
</dbReference>
<dbReference type="RefSeq" id="WP_240256375.1">
    <property type="nucleotide sequence ID" value="NZ_JAKTTI010000022.1"/>
</dbReference>
<accession>A0AAW5E4I2</accession>
<dbReference type="PANTHER" id="PTHR42919:SF8">
    <property type="entry name" value="N-ALPHA-ACETYLTRANSFERASE 50"/>
    <property type="match status" value="1"/>
</dbReference>
<comment type="caution">
    <text evidence="4">The sequence shown here is derived from an EMBL/GenBank/DDBJ whole genome shotgun (WGS) entry which is preliminary data.</text>
</comment>
<gene>
    <name evidence="4" type="ORF">MJG50_14060</name>
</gene>
<evidence type="ECO:0000256" key="1">
    <source>
        <dbReference type="ARBA" id="ARBA00022679"/>
    </source>
</evidence>
<evidence type="ECO:0000313" key="4">
    <source>
        <dbReference type="EMBL" id="MCH1626459.1"/>
    </source>
</evidence>